<dbReference type="GO" id="GO:0051537">
    <property type="term" value="F:2 iron, 2 sulfur cluster binding"/>
    <property type="evidence" value="ECO:0007669"/>
    <property type="project" value="UniProtKB-KW"/>
</dbReference>
<dbReference type="SUPFAM" id="SSF52343">
    <property type="entry name" value="Ferredoxin reductase-like, C-terminal NADP-linked domain"/>
    <property type="match status" value="1"/>
</dbReference>
<keyword evidence="8 11" id="KW-0408">Iron</keyword>
<reference evidence="13" key="1">
    <citation type="journal article" date="2020" name="mSystems">
        <title>Genome- and Community-Level Interaction Insights into Carbon Utilization and Element Cycling Functions of Hydrothermarchaeota in Hydrothermal Sediment.</title>
        <authorList>
            <person name="Zhou Z."/>
            <person name="Liu Y."/>
            <person name="Xu W."/>
            <person name="Pan J."/>
            <person name="Luo Z.H."/>
            <person name="Li M."/>
        </authorList>
    </citation>
    <scope>NUCLEOTIDE SEQUENCE [LARGE SCALE GENOMIC DNA]</scope>
    <source>
        <strain evidence="13">SpSt-1261</strain>
    </source>
</reference>
<name>A0A7C2VEM3_9CREN</name>
<dbReference type="SUPFAM" id="SSF63380">
    <property type="entry name" value="Riboflavin synthase domain-like"/>
    <property type="match status" value="1"/>
</dbReference>
<dbReference type="GO" id="GO:0006221">
    <property type="term" value="P:pyrimidine nucleotide biosynthetic process"/>
    <property type="evidence" value="ECO:0007669"/>
    <property type="project" value="InterPro"/>
</dbReference>
<dbReference type="InterPro" id="IPR001433">
    <property type="entry name" value="OxRdtase_FAD/NAD-bd"/>
</dbReference>
<evidence type="ECO:0000313" key="13">
    <source>
        <dbReference type="EMBL" id="HEW63747.1"/>
    </source>
</evidence>
<feature type="binding site" evidence="11">
    <location>
        <position position="259"/>
    </location>
    <ligand>
        <name>[2Fe-2S] cluster</name>
        <dbReference type="ChEBI" id="CHEBI:190135"/>
    </ligand>
</feature>
<dbReference type="GO" id="GO:0046872">
    <property type="term" value="F:metal ion binding"/>
    <property type="evidence" value="ECO:0007669"/>
    <property type="project" value="UniProtKB-KW"/>
</dbReference>
<proteinExistence type="inferred from homology"/>
<keyword evidence="4 11" id="KW-0001">2Fe-2S</keyword>
<keyword evidence="2" id="KW-0813">Transport</keyword>
<dbReference type="RefSeq" id="WP_272985036.1">
    <property type="nucleotide sequence ID" value="NZ_DSFH01000028.1"/>
</dbReference>
<evidence type="ECO:0000256" key="10">
    <source>
        <dbReference type="ARBA" id="ARBA00034078"/>
    </source>
</evidence>
<keyword evidence="7" id="KW-0249">Electron transport</keyword>
<dbReference type="PIRSF" id="PIRSF006816">
    <property type="entry name" value="Cyc3_hyd_g"/>
    <property type="match status" value="1"/>
</dbReference>
<dbReference type="InterPro" id="IPR017938">
    <property type="entry name" value="Riboflavin_synthase-like_b-brl"/>
</dbReference>
<dbReference type="Pfam" id="PF00175">
    <property type="entry name" value="NAD_binding_1"/>
    <property type="match status" value="1"/>
</dbReference>
<comment type="similarity">
    <text evidence="1">Belongs to the PyrK family.</text>
</comment>
<dbReference type="InterPro" id="IPR017927">
    <property type="entry name" value="FAD-bd_FR_type"/>
</dbReference>
<evidence type="ECO:0000256" key="9">
    <source>
        <dbReference type="ARBA" id="ARBA00023014"/>
    </source>
</evidence>
<dbReference type="InterPro" id="IPR039261">
    <property type="entry name" value="FNR_nucleotide-bd"/>
</dbReference>
<dbReference type="PROSITE" id="PS51384">
    <property type="entry name" value="FAD_FR"/>
    <property type="match status" value="1"/>
</dbReference>
<dbReference type="Pfam" id="PF00970">
    <property type="entry name" value="FAD_binding_6"/>
    <property type="match status" value="1"/>
</dbReference>
<evidence type="ECO:0000256" key="4">
    <source>
        <dbReference type="ARBA" id="ARBA00022714"/>
    </source>
</evidence>
<dbReference type="GO" id="GO:0016491">
    <property type="term" value="F:oxidoreductase activity"/>
    <property type="evidence" value="ECO:0007669"/>
    <property type="project" value="InterPro"/>
</dbReference>
<keyword evidence="6" id="KW-0274">FAD</keyword>
<evidence type="ECO:0000256" key="8">
    <source>
        <dbReference type="ARBA" id="ARBA00023004"/>
    </source>
</evidence>
<evidence type="ECO:0000256" key="2">
    <source>
        <dbReference type="ARBA" id="ARBA00022448"/>
    </source>
</evidence>
<dbReference type="InterPro" id="IPR019480">
    <property type="entry name" value="Dihydroorotate_DH_Fe-S-bd"/>
</dbReference>
<dbReference type="InterPro" id="IPR012165">
    <property type="entry name" value="Cyt_c3_hydrogenase_gsu"/>
</dbReference>
<feature type="binding site" evidence="11">
    <location>
        <position position="251"/>
    </location>
    <ligand>
        <name>[2Fe-2S] cluster</name>
        <dbReference type="ChEBI" id="CHEBI:190135"/>
    </ligand>
</feature>
<evidence type="ECO:0000256" key="3">
    <source>
        <dbReference type="ARBA" id="ARBA00022630"/>
    </source>
</evidence>
<evidence type="ECO:0000256" key="6">
    <source>
        <dbReference type="ARBA" id="ARBA00022827"/>
    </source>
</evidence>
<feature type="domain" description="FAD-binding FR-type" evidence="12">
    <location>
        <begin position="7"/>
        <end position="108"/>
    </location>
</feature>
<dbReference type="PANTHER" id="PTHR43513:SF3">
    <property type="entry name" value="DIHYDROOROTATE DEHYDROGENASE B (NAD(+)), ELECTRON TRANSFER SUBUNIT-RELATED"/>
    <property type="match status" value="1"/>
</dbReference>
<dbReference type="GO" id="GO:0050660">
    <property type="term" value="F:flavin adenine dinucleotide binding"/>
    <property type="evidence" value="ECO:0007669"/>
    <property type="project" value="InterPro"/>
</dbReference>
<feature type="binding site" evidence="11">
    <location>
        <position position="248"/>
    </location>
    <ligand>
        <name>[2Fe-2S] cluster</name>
        <dbReference type="ChEBI" id="CHEBI:190135"/>
    </ligand>
</feature>
<dbReference type="Proteomes" id="UP000886076">
    <property type="component" value="Unassembled WGS sequence"/>
</dbReference>
<dbReference type="AlphaFoldDB" id="A0A7C2VEM3"/>
<organism evidence="13">
    <name type="scientific">Fervidicoccus fontis</name>
    <dbReference type="NCBI Taxonomy" id="683846"/>
    <lineage>
        <taxon>Archaea</taxon>
        <taxon>Thermoproteota</taxon>
        <taxon>Thermoprotei</taxon>
        <taxon>Fervidicoccales</taxon>
        <taxon>Fervidicoccaceae</taxon>
        <taxon>Fervidicoccus</taxon>
    </lineage>
</organism>
<dbReference type="InterPro" id="IPR050353">
    <property type="entry name" value="PyrK_electron_transfer"/>
</dbReference>
<comment type="cofactor">
    <cofactor evidence="11">
        <name>[2Fe-2S] cluster</name>
        <dbReference type="ChEBI" id="CHEBI:190135"/>
    </cofactor>
    <text evidence="11">Binds 1 [2Fe-2S] cluster per subunit.</text>
</comment>
<dbReference type="PRINTS" id="PR00371">
    <property type="entry name" value="FPNCR"/>
</dbReference>
<feature type="binding site" evidence="11">
    <location>
        <position position="243"/>
    </location>
    <ligand>
        <name>[2Fe-2S] cluster</name>
        <dbReference type="ChEBI" id="CHEBI:190135"/>
    </ligand>
</feature>
<evidence type="ECO:0000259" key="12">
    <source>
        <dbReference type="PROSITE" id="PS51384"/>
    </source>
</evidence>
<dbReference type="PANTHER" id="PTHR43513">
    <property type="entry name" value="DIHYDROOROTATE DEHYDROGENASE B (NAD(+)), ELECTRON TRANSFER SUBUNIT"/>
    <property type="match status" value="1"/>
</dbReference>
<comment type="cofactor">
    <cofactor evidence="10">
        <name>[2Fe-2S] cluster</name>
        <dbReference type="ChEBI" id="CHEBI:190135"/>
    </cofactor>
</comment>
<protein>
    <submittedName>
        <fullName evidence="13">Ni/Fe hydrogenase subunit gamma</fullName>
    </submittedName>
</protein>
<dbReference type="Gene3D" id="3.40.50.80">
    <property type="entry name" value="Nucleotide-binding domain of ferredoxin-NADP reductase (FNR) module"/>
    <property type="match status" value="1"/>
</dbReference>
<evidence type="ECO:0000256" key="11">
    <source>
        <dbReference type="PIRSR" id="PIRSR006816-2"/>
    </source>
</evidence>
<keyword evidence="5 11" id="KW-0479">Metal-binding</keyword>
<keyword evidence="9 11" id="KW-0411">Iron-sulfur</keyword>
<dbReference type="Pfam" id="PF10418">
    <property type="entry name" value="DHODB_Fe-S_bind"/>
    <property type="match status" value="1"/>
</dbReference>
<dbReference type="InterPro" id="IPR008333">
    <property type="entry name" value="Cbr1-like_FAD-bd_dom"/>
</dbReference>
<dbReference type="InterPro" id="IPR001709">
    <property type="entry name" value="Flavoprot_Pyr_Nucl_cyt_Rdtase"/>
</dbReference>
<dbReference type="Gene3D" id="2.40.30.10">
    <property type="entry name" value="Translation factors"/>
    <property type="match status" value="1"/>
</dbReference>
<dbReference type="InterPro" id="IPR037117">
    <property type="entry name" value="Dihydroorotate_DH_ele_sf"/>
</dbReference>
<dbReference type="Gene3D" id="2.10.240.10">
    <property type="entry name" value="Dihydroorotate dehydrogenase, electron transfer subunit"/>
    <property type="match status" value="1"/>
</dbReference>
<keyword evidence="3" id="KW-0285">Flavoprotein</keyword>
<dbReference type="PRINTS" id="PR00406">
    <property type="entry name" value="CYTB5RDTASE"/>
</dbReference>
<evidence type="ECO:0000256" key="5">
    <source>
        <dbReference type="ARBA" id="ARBA00022723"/>
    </source>
</evidence>
<comment type="caution">
    <text evidence="13">The sequence shown here is derived from an EMBL/GenBank/DDBJ whole genome shotgun (WGS) entry which is preliminary data.</text>
</comment>
<accession>A0A7C2VEM3</accession>
<gene>
    <name evidence="13" type="ORF">ENO39_01625</name>
</gene>
<evidence type="ECO:0000256" key="7">
    <source>
        <dbReference type="ARBA" id="ARBA00022982"/>
    </source>
</evidence>
<dbReference type="EMBL" id="DSFH01000028">
    <property type="protein sequence ID" value="HEW63747.1"/>
    <property type="molecule type" value="Genomic_DNA"/>
</dbReference>
<sequence length="279" mass="31279">MVRNDILVPSIANVKEIINETSDIKTYKLFSNAEKAQKFKPGQFVMVYLKGFGEVPISLSDLVYEEDGGSLITLTIRGTGTVTKYMLSTVNIGDKIGIRGPYGNNWPIEEALGKDILIAGGGIGFAPLRPVLRFVSNNRQKFGRLVVIYGARSPNDIIYKYEIEEYKKIPGIELFLTIDKPAEDWKWNVGFVPDMLDKVKLDGDFKYFVCGPEIMMKITAKKLVNKGANPRDIFVSLERRMRCGVGICGTCQLGHYYVCKDGPVFSFDQVSQYMEVEGI</sequence>
<dbReference type="CDD" id="cd06221">
    <property type="entry name" value="sulfite_reductase_like"/>
    <property type="match status" value="1"/>
</dbReference>
<evidence type="ECO:0000256" key="1">
    <source>
        <dbReference type="ARBA" id="ARBA00006422"/>
    </source>
</evidence>